<reference evidence="2" key="1">
    <citation type="submission" date="2022-06" db="EMBL/GenBank/DDBJ databases">
        <authorList>
            <consortium name="SYNGENTA / RWTH Aachen University"/>
        </authorList>
    </citation>
    <scope>NUCLEOTIDE SEQUENCE</scope>
</reference>
<evidence type="ECO:0000313" key="3">
    <source>
        <dbReference type="Proteomes" id="UP001153365"/>
    </source>
</evidence>
<feature type="region of interest" description="Disordered" evidence="1">
    <location>
        <begin position="28"/>
        <end position="47"/>
    </location>
</feature>
<feature type="compositionally biased region" description="Basic and acidic residues" evidence="1">
    <location>
        <begin position="28"/>
        <end position="37"/>
    </location>
</feature>
<dbReference type="AlphaFoldDB" id="A0AAV0BFZ5"/>
<evidence type="ECO:0000313" key="2">
    <source>
        <dbReference type="EMBL" id="CAH7686093.1"/>
    </source>
</evidence>
<name>A0AAV0BFZ5_PHAPC</name>
<accession>A0AAV0BFZ5</accession>
<proteinExistence type="predicted"/>
<comment type="caution">
    <text evidence="2">The sequence shown here is derived from an EMBL/GenBank/DDBJ whole genome shotgun (WGS) entry which is preliminary data.</text>
</comment>
<keyword evidence="3" id="KW-1185">Reference proteome</keyword>
<feature type="compositionally biased region" description="Acidic residues" evidence="1">
    <location>
        <begin position="38"/>
        <end position="47"/>
    </location>
</feature>
<protein>
    <submittedName>
        <fullName evidence="2">Uncharacterized protein</fullName>
    </submittedName>
</protein>
<feature type="region of interest" description="Disordered" evidence="1">
    <location>
        <begin position="261"/>
        <end position="281"/>
    </location>
</feature>
<sequence>IRLHCATLFGKSYDSENLPPPATILEKSSWHQTKDFGTEEDSDGAMDEDSDILMNETYDSVPNFEHDPSFTYGDGPGHRQASPQTLAIIWQTMQKAGVSKFRPDLCQGFTSPDNLFLWNLAFKSFIILVRCGEYRDISLDMFDEKEIWEALKNHVKNCLKRRFREGMMDVDAQAAKAKVQQSQSQVTKAWVKYLLSQPTLIGLIPVVEGCCSDDETDDEAMEVDIAESQTVKQCRVLHLPWRSTQVENIMKLIDELRDPKNSDFPTKSCSPPSRERYRPNGPKESKILCKAGLPINCYSTEWLTTLPKNEVINLNTQVLPGFNWFLQTLQCLVK</sequence>
<organism evidence="2 3">
    <name type="scientific">Phakopsora pachyrhizi</name>
    <name type="common">Asian soybean rust disease fungus</name>
    <dbReference type="NCBI Taxonomy" id="170000"/>
    <lineage>
        <taxon>Eukaryota</taxon>
        <taxon>Fungi</taxon>
        <taxon>Dikarya</taxon>
        <taxon>Basidiomycota</taxon>
        <taxon>Pucciniomycotina</taxon>
        <taxon>Pucciniomycetes</taxon>
        <taxon>Pucciniales</taxon>
        <taxon>Phakopsoraceae</taxon>
        <taxon>Phakopsora</taxon>
    </lineage>
</organism>
<dbReference type="Proteomes" id="UP001153365">
    <property type="component" value="Unassembled WGS sequence"/>
</dbReference>
<evidence type="ECO:0000256" key="1">
    <source>
        <dbReference type="SAM" id="MobiDB-lite"/>
    </source>
</evidence>
<dbReference type="EMBL" id="CALTRL010005771">
    <property type="protein sequence ID" value="CAH7686093.1"/>
    <property type="molecule type" value="Genomic_DNA"/>
</dbReference>
<feature type="non-terminal residue" evidence="2">
    <location>
        <position position="1"/>
    </location>
</feature>
<gene>
    <name evidence="2" type="ORF">PPACK8108_LOCUS20699</name>
</gene>